<keyword evidence="2" id="KW-1185">Reference proteome</keyword>
<evidence type="ECO:0008006" key="3">
    <source>
        <dbReference type="Google" id="ProtNLM"/>
    </source>
</evidence>
<name>A0A565AWE9_9BRAS</name>
<dbReference type="EMBL" id="CABITT030000001">
    <property type="protein sequence ID" value="VVA93234.1"/>
    <property type="molecule type" value="Genomic_DNA"/>
</dbReference>
<gene>
    <name evidence="1" type="ORF">ANE_LOCUS3679</name>
</gene>
<dbReference type="Proteomes" id="UP000489600">
    <property type="component" value="Unassembled WGS sequence"/>
</dbReference>
<proteinExistence type="predicted"/>
<protein>
    <recommendedName>
        <fullName evidence="3">Lsm14-like N-terminal domain-containing protein</fullName>
    </recommendedName>
</protein>
<evidence type="ECO:0000313" key="2">
    <source>
        <dbReference type="Proteomes" id="UP000489600"/>
    </source>
</evidence>
<dbReference type="AlphaFoldDB" id="A0A565AWE9"/>
<sequence>MENYFPNLSKGSVITFVRKDTGERVEGELYGLTSYAVKLKNVSMSTKDRKYALNPEMIGSFSLSNIVELEVVKREIKANTNQDGNNNEGSSSR</sequence>
<comment type="caution">
    <text evidence="1">The sequence shown here is derived from an EMBL/GenBank/DDBJ whole genome shotgun (WGS) entry which is preliminary data.</text>
</comment>
<accession>A0A565AWE9</accession>
<evidence type="ECO:0000313" key="1">
    <source>
        <dbReference type="EMBL" id="VVA93234.1"/>
    </source>
</evidence>
<organism evidence="1 2">
    <name type="scientific">Arabis nemorensis</name>
    <dbReference type="NCBI Taxonomy" id="586526"/>
    <lineage>
        <taxon>Eukaryota</taxon>
        <taxon>Viridiplantae</taxon>
        <taxon>Streptophyta</taxon>
        <taxon>Embryophyta</taxon>
        <taxon>Tracheophyta</taxon>
        <taxon>Spermatophyta</taxon>
        <taxon>Magnoliopsida</taxon>
        <taxon>eudicotyledons</taxon>
        <taxon>Gunneridae</taxon>
        <taxon>Pentapetalae</taxon>
        <taxon>rosids</taxon>
        <taxon>malvids</taxon>
        <taxon>Brassicales</taxon>
        <taxon>Brassicaceae</taxon>
        <taxon>Arabideae</taxon>
        <taxon>Arabis</taxon>
    </lineage>
</organism>
<reference evidence="1" key="1">
    <citation type="submission" date="2019-07" db="EMBL/GenBank/DDBJ databases">
        <authorList>
            <person name="Dittberner H."/>
        </authorList>
    </citation>
    <scope>NUCLEOTIDE SEQUENCE [LARGE SCALE GENOMIC DNA]</scope>
</reference>